<dbReference type="Pfam" id="PF02358">
    <property type="entry name" value="Trehalose_PPase"/>
    <property type="match status" value="1"/>
</dbReference>
<evidence type="ECO:0000256" key="1">
    <source>
        <dbReference type="SAM" id="SignalP"/>
    </source>
</evidence>
<dbReference type="InterPro" id="IPR023214">
    <property type="entry name" value="HAD_sf"/>
</dbReference>
<dbReference type="GO" id="GO:0005992">
    <property type="term" value="P:trehalose biosynthetic process"/>
    <property type="evidence" value="ECO:0007669"/>
    <property type="project" value="InterPro"/>
</dbReference>
<evidence type="ECO:0000313" key="2">
    <source>
        <dbReference type="EMBL" id="KAA1064264.1"/>
    </source>
</evidence>
<protein>
    <recommendedName>
        <fullName evidence="4">Threalose-6-phosphate phosphatase</fullName>
    </recommendedName>
</protein>
<dbReference type="AlphaFoldDB" id="A0A5B0LLC3"/>
<accession>A0A5B0LLC3</accession>
<dbReference type="Proteomes" id="UP000325313">
    <property type="component" value="Unassembled WGS sequence"/>
</dbReference>
<keyword evidence="1" id="KW-0732">Signal</keyword>
<feature type="signal peptide" evidence="1">
    <location>
        <begin position="1"/>
        <end position="25"/>
    </location>
</feature>
<organism evidence="2 3">
    <name type="scientific">Puccinia graminis f. sp. tritici</name>
    <dbReference type="NCBI Taxonomy" id="56615"/>
    <lineage>
        <taxon>Eukaryota</taxon>
        <taxon>Fungi</taxon>
        <taxon>Dikarya</taxon>
        <taxon>Basidiomycota</taxon>
        <taxon>Pucciniomycotina</taxon>
        <taxon>Pucciniomycetes</taxon>
        <taxon>Pucciniales</taxon>
        <taxon>Pucciniaceae</taxon>
        <taxon>Puccinia</taxon>
    </lineage>
</organism>
<feature type="chain" id="PRO_5022823872" description="Threalose-6-phosphate phosphatase" evidence="1">
    <location>
        <begin position="26"/>
        <end position="340"/>
    </location>
</feature>
<proteinExistence type="predicted"/>
<dbReference type="InterPro" id="IPR003337">
    <property type="entry name" value="Trehalose_PPase"/>
</dbReference>
<dbReference type="Gene3D" id="3.40.50.1000">
    <property type="entry name" value="HAD superfamily/HAD-like"/>
    <property type="match status" value="2"/>
</dbReference>
<name>A0A5B0LLC3_PUCGR</name>
<comment type="caution">
    <text evidence="2">The sequence shown here is derived from an EMBL/GenBank/DDBJ whole genome shotgun (WGS) entry which is preliminary data.</text>
</comment>
<dbReference type="InterPro" id="IPR036412">
    <property type="entry name" value="HAD-like_sf"/>
</dbReference>
<gene>
    <name evidence="2" type="ORF">PGTUg99_002569</name>
</gene>
<dbReference type="SUPFAM" id="SSF56784">
    <property type="entry name" value="HAD-like"/>
    <property type="match status" value="1"/>
</dbReference>
<reference evidence="2 3" key="1">
    <citation type="submission" date="2019-05" db="EMBL/GenBank/DDBJ databases">
        <title>Emergence of the Ug99 lineage of the wheat stem rust pathogen through somatic hybridization.</title>
        <authorList>
            <person name="Li F."/>
            <person name="Upadhyaya N.M."/>
            <person name="Sperschneider J."/>
            <person name="Matny O."/>
            <person name="Nguyen-Phuc H."/>
            <person name="Mago R."/>
            <person name="Raley C."/>
            <person name="Miller M.E."/>
            <person name="Silverstein K.A.T."/>
            <person name="Henningsen E."/>
            <person name="Hirsch C.D."/>
            <person name="Visser B."/>
            <person name="Pretorius Z.A."/>
            <person name="Steffenson B.J."/>
            <person name="Schwessinger B."/>
            <person name="Dodds P.N."/>
            <person name="Figueroa M."/>
        </authorList>
    </citation>
    <scope>NUCLEOTIDE SEQUENCE [LARGE SCALE GENOMIC DNA]</scope>
    <source>
        <strain evidence="2 3">Ug99</strain>
    </source>
</reference>
<evidence type="ECO:0000313" key="3">
    <source>
        <dbReference type="Proteomes" id="UP000325313"/>
    </source>
</evidence>
<sequence>MFTMYRLILAVITLFNLSSIPCASAADYIQYEDLFGRGVEFRPFSQPSYQTQSAQTNYVYYLDQFTLHPHYFQAQHGKKRLIVLDNDGVLLSGSDDYSLARAQRLLTALAADRNNEVWVNSARSLSGLGEYRDIPWLNIAAEHGTVLLVTTPNGRKVTLTAQHHEAGSVRQAVKNEAGAVGMRLFEGQNSIAYAYKSPLSESPVPAPHHLISTEILPCLAGNDVKRMETRMQQYLASYYQNWILRLEGDKNYGEFKHRYPDKGNFVIYLLRTGRYNVGLSMGDQESDEGMFKAMIQAQREGLGTFYPVVVSSNTHQLTTAPHKLQNPDEVHQFFRTLGYA</sequence>
<evidence type="ECO:0008006" key="4">
    <source>
        <dbReference type="Google" id="ProtNLM"/>
    </source>
</evidence>
<dbReference type="EMBL" id="VDEP01000513">
    <property type="protein sequence ID" value="KAA1064264.1"/>
    <property type="molecule type" value="Genomic_DNA"/>
</dbReference>